<gene>
    <name evidence="2" type="ORF">AMSG_04667</name>
</gene>
<dbReference type="STRING" id="461836.A0A0L0D960"/>
<dbReference type="OMA" id="FACSLHI"/>
<reference evidence="2 3" key="1">
    <citation type="submission" date="2010-05" db="EMBL/GenBank/DDBJ databases">
        <title>The Genome Sequence of Thecamonas trahens ATCC 50062.</title>
        <authorList>
            <consortium name="The Broad Institute Genome Sequencing Platform"/>
            <person name="Russ C."/>
            <person name="Cuomo C."/>
            <person name="Shea T."/>
            <person name="Young S.K."/>
            <person name="Zeng Q."/>
            <person name="Koehrsen M."/>
            <person name="Haas B."/>
            <person name="Borodovsky M."/>
            <person name="Guigo R."/>
            <person name="Alvarado L."/>
            <person name="Berlin A."/>
            <person name="Bochicchio J."/>
            <person name="Borenstein D."/>
            <person name="Chapman S."/>
            <person name="Chen Z."/>
            <person name="Freedman E."/>
            <person name="Gellesch M."/>
            <person name="Goldberg J."/>
            <person name="Griggs A."/>
            <person name="Gujja S."/>
            <person name="Heilman E."/>
            <person name="Heiman D."/>
            <person name="Hepburn T."/>
            <person name="Howarth C."/>
            <person name="Jen D."/>
            <person name="Larson L."/>
            <person name="Mehta T."/>
            <person name="Park D."/>
            <person name="Pearson M."/>
            <person name="Roberts A."/>
            <person name="Saif S."/>
            <person name="Shenoy N."/>
            <person name="Sisk P."/>
            <person name="Stolte C."/>
            <person name="Sykes S."/>
            <person name="Thomson T."/>
            <person name="Walk T."/>
            <person name="White J."/>
            <person name="Yandava C."/>
            <person name="Burger G."/>
            <person name="Gray M.W."/>
            <person name="Holland P.W.H."/>
            <person name="King N."/>
            <person name="Lang F.B.F."/>
            <person name="Roger A.J."/>
            <person name="Ruiz-Trillo I."/>
            <person name="Lander E."/>
            <person name="Nusbaum C."/>
        </authorList>
    </citation>
    <scope>NUCLEOTIDE SEQUENCE [LARGE SCALE GENOMIC DNA]</scope>
    <source>
        <strain evidence="2 3">ATCC 50062</strain>
    </source>
</reference>
<dbReference type="PANTHER" id="PTHR47992">
    <property type="entry name" value="PROTEIN PHOSPHATASE"/>
    <property type="match status" value="1"/>
</dbReference>
<sequence length="298" mass="32620">MGCSPSRGRQRSLMSSSETVECFHSHLRGRRDTMEDRFVVNGRLHETYPFLKRWLPGGAGSRRRWGAFAVFDGHGGSEISELCAKRLLPNILTESFVDDVDQAMENGFLATDQEALEFSRNNSATSGAAVVVVFVLGSMLFVGHCGDALAVLSRDGSAVLLTEPHTLANDTEALRVKRDGNYPGGQRLVHPIVDTMSLGLTRAIGDVSWKDPELTSAQPTGLIATPQTRQEVIYDSVDEFILVACDGLWDVFSPQEAVTAVKDRLQQGLRPQEVVDDLVTEALRLGSTDNITLIMVML</sequence>
<dbReference type="Pfam" id="PF00481">
    <property type="entry name" value="PP2C"/>
    <property type="match status" value="1"/>
</dbReference>
<evidence type="ECO:0000313" key="2">
    <source>
        <dbReference type="EMBL" id="KNC48922.1"/>
    </source>
</evidence>
<accession>A0A0L0D960</accession>
<dbReference type="InterPro" id="IPR001932">
    <property type="entry name" value="PPM-type_phosphatase-like_dom"/>
</dbReference>
<name>A0A0L0D960_THETB</name>
<dbReference type="AlphaFoldDB" id="A0A0L0D960"/>
<evidence type="ECO:0000313" key="3">
    <source>
        <dbReference type="Proteomes" id="UP000054408"/>
    </source>
</evidence>
<feature type="domain" description="PPM-type phosphatase" evidence="1">
    <location>
        <begin position="21"/>
        <end position="298"/>
    </location>
</feature>
<dbReference type="RefSeq" id="XP_013758339.1">
    <property type="nucleotide sequence ID" value="XM_013902885.1"/>
</dbReference>
<dbReference type="SMART" id="SM00332">
    <property type="entry name" value="PP2Cc"/>
    <property type="match status" value="1"/>
</dbReference>
<dbReference type="CDD" id="cd00143">
    <property type="entry name" value="PP2Cc"/>
    <property type="match status" value="1"/>
</dbReference>
<dbReference type="EMBL" id="GL349452">
    <property type="protein sequence ID" value="KNC48922.1"/>
    <property type="molecule type" value="Genomic_DNA"/>
</dbReference>
<dbReference type="GeneID" id="25564201"/>
<dbReference type="GO" id="GO:0004722">
    <property type="term" value="F:protein serine/threonine phosphatase activity"/>
    <property type="evidence" value="ECO:0007669"/>
    <property type="project" value="InterPro"/>
</dbReference>
<dbReference type="OrthoDB" id="10264738at2759"/>
<dbReference type="SUPFAM" id="SSF81606">
    <property type="entry name" value="PP2C-like"/>
    <property type="match status" value="1"/>
</dbReference>
<dbReference type="InterPro" id="IPR015655">
    <property type="entry name" value="PP2C"/>
</dbReference>
<dbReference type="Proteomes" id="UP000054408">
    <property type="component" value="Unassembled WGS sequence"/>
</dbReference>
<organism evidence="2 3">
    <name type="scientific">Thecamonas trahens ATCC 50062</name>
    <dbReference type="NCBI Taxonomy" id="461836"/>
    <lineage>
        <taxon>Eukaryota</taxon>
        <taxon>Apusozoa</taxon>
        <taxon>Apusomonadida</taxon>
        <taxon>Apusomonadidae</taxon>
        <taxon>Thecamonas</taxon>
    </lineage>
</organism>
<evidence type="ECO:0000259" key="1">
    <source>
        <dbReference type="PROSITE" id="PS51746"/>
    </source>
</evidence>
<dbReference type="PROSITE" id="PS51746">
    <property type="entry name" value="PPM_2"/>
    <property type="match status" value="1"/>
</dbReference>
<dbReference type="InterPro" id="IPR036457">
    <property type="entry name" value="PPM-type-like_dom_sf"/>
</dbReference>
<proteinExistence type="predicted"/>
<dbReference type="eggNOG" id="KOG0697">
    <property type="taxonomic scope" value="Eukaryota"/>
</dbReference>
<keyword evidence="3" id="KW-1185">Reference proteome</keyword>
<protein>
    <submittedName>
        <fullName evidence="2">Alphabet</fullName>
    </submittedName>
</protein>
<dbReference type="Gene3D" id="3.60.40.10">
    <property type="entry name" value="PPM-type phosphatase domain"/>
    <property type="match status" value="1"/>
</dbReference>